<gene>
    <name evidence="1" type="ORF">PAXRUDRAFT_168597</name>
</gene>
<dbReference type="OrthoDB" id="2614495at2759"/>
<keyword evidence="2" id="KW-1185">Reference proteome</keyword>
<sequence>MSTRKSCDAHYKIPKLDASGKNWSSWKARLEVTLTGRKLLSYLHGMKPMPIDPTVGKLPAWVPTTPAEIAEVADYKKNLKGWTEKNALVQEQITTAIPDSLFICLA</sequence>
<reference evidence="2" key="2">
    <citation type="submission" date="2015-01" db="EMBL/GenBank/DDBJ databases">
        <title>Evolutionary Origins and Diversification of the Mycorrhizal Mutualists.</title>
        <authorList>
            <consortium name="DOE Joint Genome Institute"/>
            <consortium name="Mycorrhizal Genomics Consortium"/>
            <person name="Kohler A."/>
            <person name="Kuo A."/>
            <person name="Nagy L.G."/>
            <person name="Floudas D."/>
            <person name="Copeland A."/>
            <person name="Barry K.W."/>
            <person name="Cichocki N."/>
            <person name="Veneault-Fourrey C."/>
            <person name="LaButti K."/>
            <person name="Lindquist E.A."/>
            <person name="Lipzen A."/>
            <person name="Lundell T."/>
            <person name="Morin E."/>
            <person name="Murat C."/>
            <person name="Riley R."/>
            <person name="Ohm R."/>
            <person name="Sun H."/>
            <person name="Tunlid A."/>
            <person name="Henrissat B."/>
            <person name="Grigoriev I.V."/>
            <person name="Hibbett D.S."/>
            <person name="Martin F."/>
        </authorList>
    </citation>
    <scope>NUCLEOTIDE SEQUENCE [LARGE SCALE GENOMIC DNA]</scope>
    <source>
        <strain evidence="2">Ve08.2h10</strain>
    </source>
</reference>
<organism evidence="1 2">
    <name type="scientific">Paxillus rubicundulus Ve08.2h10</name>
    <dbReference type="NCBI Taxonomy" id="930991"/>
    <lineage>
        <taxon>Eukaryota</taxon>
        <taxon>Fungi</taxon>
        <taxon>Dikarya</taxon>
        <taxon>Basidiomycota</taxon>
        <taxon>Agaricomycotina</taxon>
        <taxon>Agaricomycetes</taxon>
        <taxon>Agaricomycetidae</taxon>
        <taxon>Boletales</taxon>
        <taxon>Paxilineae</taxon>
        <taxon>Paxillaceae</taxon>
        <taxon>Paxillus</taxon>
    </lineage>
</organism>
<name>A0A0D0DG57_9AGAM</name>
<dbReference type="Proteomes" id="UP000054538">
    <property type="component" value="Unassembled WGS sequence"/>
</dbReference>
<evidence type="ECO:0008006" key="3">
    <source>
        <dbReference type="Google" id="ProtNLM"/>
    </source>
</evidence>
<evidence type="ECO:0000313" key="1">
    <source>
        <dbReference type="EMBL" id="KIK76840.1"/>
    </source>
</evidence>
<dbReference type="EMBL" id="KN827267">
    <property type="protein sequence ID" value="KIK76840.1"/>
    <property type="molecule type" value="Genomic_DNA"/>
</dbReference>
<evidence type="ECO:0000313" key="2">
    <source>
        <dbReference type="Proteomes" id="UP000054538"/>
    </source>
</evidence>
<proteinExistence type="predicted"/>
<dbReference type="InParanoid" id="A0A0D0DG57"/>
<dbReference type="AlphaFoldDB" id="A0A0D0DG57"/>
<dbReference type="STRING" id="930991.A0A0D0DG57"/>
<dbReference type="HOGENOM" id="CLU_078575_3_0_1"/>
<accession>A0A0D0DG57</accession>
<protein>
    <recommendedName>
        <fullName evidence="3">Retrotransposon Copia-like N-terminal domain-containing protein</fullName>
    </recommendedName>
</protein>
<reference evidence="1 2" key="1">
    <citation type="submission" date="2014-04" db="EMBL/GenBank/DDBJ databases">
        <authorList>
            <consortium name="DOE Joint Genome Institute"/>
            <person name="Kuo A."/>
            <person name="Kohler A."/>
            <person name="Jargeat P."/>
            <person name="Nagy L.G."/>
            <person name="Floudas D."/>
            <person name="Copeland A."/>
            <person name="Barry K.W."/>
            <person name="Cichocki N."/>
            <person name="Veneault-Fourrey C."/>
            <person name="LaButti K."/>
            <person name="Lindquist E.A."/>
            <person name="Lipzen A."/>
            <person name="Lundell T."/>
            <person name="Morin E."/>
            <person name="Murat C."/>
            <person name="Sun H."/>
            <person name="Tunlid A."/>
            <person name="Henrissat B."/>
            <person name="Grigoriev I.V."/>
            <person name="Hibbett D.S."/>
            <person name="Martin F."/>
            <person name="Nordberg H.P."/>
            <person name="Cantor M.N."/>
            <person name="Hua S.X."/>
        </authorList>
    </citation>
    <scope>NUCLEOTIDE SEQUENCE [LARGE SCALE GENOMIC DNA]</scope>
    <source>
        <strain evidence="1 2">Ve08.2h10</strain>
    </source>
</reference>